<dbReference type="PANTHER" id="PTHR12603">
    <property type="entry name" value="CCR4-NOT TRANSCRIPTION COMPLEX RELATED"/>
    <property type="match status" value="1"/>
</dbReference>
<feature type="region of interest" description="Disordered" evidence="3">
    <location>
        <begin position="533"/>
        <end position="555"/>
    </location>
</feature>
<dbReference type="SMART" id="SM00361">
    <property type="entry name" value="RRM_1"/>
    <property type="match status" value="1"/>
</dbReference>
<name>A0ABD3E5K2_9LAMI</name>
<dbReference type="InterPro" id="IPR012677">
    <property type="entry name" value="Nucleotide-bd_a/b_plait_sf"/>
</dbReference>
<dbReference type="PANTHER" id="PTHR12603:SF10">
    <property type="entry name" value="TRANSCRIPTION FACTOR C2H2 FAMILY"/>
    <property type="match status" value="1"/>
</dbReference>
<dbReference type="EMBL" id="JAVIJP010000007">
    <property type="protein sequence ID" value="KAL3649775.1"/>
    <property type="molecule type" value="Genomic_DNA"/>
</dbReference>
<dbReference type="SUPFAM" id="SSF54928">
    <property type="entry name" value="RNA-binding domain, RBD"/>
    <property type="match status" value="1"/>
</dbReference>
<sequence length="831" mass="92761">MSNEEEKKCPLCAEEMDWTDQQFMPCKCGYQICVWCWHHIIDMAEKDQMEGRCPACRTIYEKEKIVAMQTNCGRTMTKISSKKAKPPKAKPKANEVKKDLTNVRVMQRKMVYVIGLPLSLADEVILARKEYFGQYGKVTKVSLSRTAGGTIQQFANDTCSVYITFSKEEEALRCIQLVHGFVLEDKFLRASFGTAKYCHAWLKNMPCNNPACLYLHSIGADDDSFGKDEVAAVHTRSRVQQIVGATNNVVKRAGNMLPPPVDDICNSSSTYNIRSGISDTTHGSANNAVDINIQLSNKEKEGTNAAVANKTTTFVEVVGRPNCAALEKDRYIPEDRRISNLCSELSSVAINGNTQLEEPHSFPKTFKMSHSNHTRNSLYENIPDDPSFLSKDQGSNDSRREYFGHPSCPAIISEDLSGPTLLHKQTRSVNGFTVDHNSVHNHENEAPLPIRCVNSVLTESCQEMKFQNSAKSDRIYRSSNSFSNEEIVEHLRRIDDGDLNNDKENPILDVVQSSIISNIMAIGLDSCEDSLTMPKGSSEYPDETDGLGGSSWSSMNSDQSGYSFVKQDGFANQMAGPILPEYGDNKEQYSCKPQYPVTRSQSFAPPGFSVPSRDPPPGFSTSGRTGSLSRDSSGTGFTNGYSFSNNFLQPSSTRFNSMNDNDFFDPSLNYSKDNRSFETRSTSNPRLSAFEEESRLWLLMQQSASAQQEFNFSQMFPAQRPPTQQEPSYKGHMGNGLSGLDKIYGLSSRHVNEQQNYDQSFFSNVSQQTYANSPISNINGYRHSVDEVQQRKGEVGPTEFQRNERLGVDYFPGHGGLMFNSSDAYTRVFGL</sequence>
<dbReference type="Proteomes" id="UP001632038">
    <property type="component" value="Unassembled WGS sequence"/>
</dbReference>
<dbReference type="Gene3D" id="3.30.40.10">
    <property type="entry name" value="Zinc/RING finger domain, C3HC4 (zinc finger)"/>
    <property type="match status" value="1"/>
</dbReference>
<keyword evidence="7" id="KW-1185">Reference proteome</keyword>
<dbReference type="AlphaFoldDB" id="A0ABD3E5K2"/>
<dbReference type="PROSITE" id="PS50089">
    <property type="entry name" value="ZF_RING_2"/>
    <property type="match status" value="1"/>
</dbReference>
<dbReference type="SUPFAM" id="SSF57850">
    <property type="entry name" value="RING/U-box"/>
    <property type="match status" value="1"/>
</dbReference>
<protein>
    <recommendedName>
        <fullName evidence="8">CCR4-NOT transcription complex subunit 4</fullName>
    </recommendedName>
</protein>
<gene>
    <name evidence="6" type="ORF">CASFOL_006178</name>
</gene>
<keyword evidence="1" id="KW-0863">Zinc-finger</keyword>
<dbReference type="PROSITE" id="PS50102">
    <property type="entry name" value="RRM"/>
    <property type="match status" value="1"/>
</dbReference>
<keyword evidence="1" id="KW-0862">Zinc</keyword>
<keyword evidence="2" id="KW-0694">RNA-binding</keyword>
<organism evidence="6 7">
    <name type="scientific">Castilleja foliolosa</name>
    <dbReference type="NCBI Taxonomy" id="1961234"/>
    <lineage>
        <taxon>Eukaryota</taxon>
        <taxon>Viridiplantae</taxon>
        <taxon>Streptophyta</taxon>
        <taxon>Embryophyta</taxon>
        <taxon>Tracheophyta</taxon>
        <taxon>Spermatophyta</taxon>
        <taxon>Magnoliopsida</taxon>
        <taxon>eudicotyledons</taxon>
        <taxon>Gunneridae</taxon>
        <taxon>Pentapetalae</taxon>
        <taxon>asterids</taxon>
        <taxon>lamiids</taxon>
        <taxon>Lamiales</taxon>
        <taxon>Orobanchaceae</taxon>
        <taxon>Pedicularideae</taxon>
        <taxon>Castillejinae</taxon>
        <taxon>Castilleja</taxon>
    </lineage>
</organism>
<evidence type="ECO:0000259" key="4">
    <source>
        <dbReference type="PROSITE" id="PS50089"/>
    </source>
</evidence>
<reference evidence="7" key="1">
    <citation type="journal article" date="2024" name="IScience">
        <title>Strigolactones Initiate the Formation of Haustorium-like Structures in Castilleja.</title>
        <authorList>
            <person name="Buerger M."/>
            <person name="Peterson D."/>
            <person name="Chory J."/>
        </authorList>
    </citation>
    <scope>NUCLEOTIDE SEQUENCE [LARGE SCALE GENOMIC DNA]</scope>
</reference>
<dbReference type="InterPro" id="IPR013083">
    <property type="entry name" value="Znf_RING/FYVE/PHD"/>
</dbReference>
<dbReference type="FunFam" id="3.30.70.330:FF:000161">
    <property type="entry name" value="RNA binding (RRM/RBD/RNP motifs) family protein"/>
    <property type="match status" value="1"/>
</dbReference>
<feature type="region of interest" description="Disordered" evidence="3">
    <location>
        <begin position="377"/>
        <end position="400"/>
    </location>
</feature>
<dbReference type="InterPro" id="IPR000504">
    <property type="entry name" value="RRM_dom"/>
</dbReference>
<evidence type="ECO:0000313" key="6">
    <source>
        <dbReference type="EMBL" id="KAL3649775.1"/>
    </source>
</evidence>
<accession>A0ABD3E5K2</accession>
<evidence type="ECO:0008006" key="8">
    <source>
        <dbReference type="Google" id="ProtNLM"/>
    </source>
</evidence>
<evidence type="ECO:0000256" key="3">
    <source>
        <dbReference type="SAM" id="MobiDB-lite"/>
    </source>
</evidence>
<dbReference type="InterPro" id="IPR039780">
    <property type="entry name" value="Mot2"/>
</dbReference>
<dbReference type="InterPro" id="IPR003954">
    <property type="entry name" value="RRM_euk-type"/>
</dbReference>
<evidence type="ECO:0000259" key="5">
    <source>
        <dbReference type="PROSITE" id="PS50102"/>
    </source>
</evidence>
<dbReference type="InterPro" id="IPR039515">
    <property type="entry name" value="NOT4_mRING-HC-C4C4"/>
</dbReference>
<evidence type="ECO:0000313" key="7">
    <source>
        <dbReference type="Proteomes" id="UP001632038"/>
    </source>
</evidence>
<dbReference type="InterPro" id="IPR001841">
    <property type="entry name" value="Znf_RING"/>
</dbReference>
<dbReference type="InterPro" id="IPR035979">
    <property type="entry name" value="RBD_domain_sf"/>
</dbReference>
<feature type="region of interest" description="Disordered" evidence="3">
    <location>
        <begin position="576"/>
        <end position="633"/>
    </location>
</feature>
<comment type="caution">
    <text evidence="6">The sequence shown here is derived from an EMBL/GenBank/DDBJ whole genome shotgun (WGS) entry which is preliminary data.</text>
</comment>
<dbReference type="GO" id="GO:0008270">
    <property type="term" value="F:zinc ion binding"/>
    <property type="evidence" value="ECO:0007669"/>
    <property type="project" value="UniProtKB-KW"/>
</dbReference>
<feature type="compositionally biased region" description="Polar residues" evidence="3">
    <location>
        <begin position="619"/>
        <end position="633"/>
    </location>
</feature>
<evidence type="ECO:0000256" key="1">
    <source>
        <dbReference type="PROSITE-ProRule" id="PRU00175"/>
    </source>
</evidence>
<feature type="domain" description="RING-type" evidence="4">
    <location>
        <begin position="9"/>
        <end position="57"/>
    </location>
</feature>
<dbReference type="GO" id="GO:0003723">
    <property type="term" value="F:RNA binding"/>
    <property type="evidence" value="ECO:0007669"/>
    <property type="project" value="UniProtKB-UniRule"/>
</dbReference>
<dbReference type="Gene3D" id="3.30.70.330">
    <property type="match status" value="1"/>
</dbReference>
<dbReference type="Pfam" id="PF14570">
    <property type="entry name" value="zf-RING_4"/>
    <property type="match status" value="1"/>
</dbReference>
<evidence type="ECO:0000256" key="2">
    <source>
        <dbReference type="PROSITE-ProRule" id="PRU00176"/>
    </source>
</evidence>
<dbReference type="CDD" id="cd16618">
    <property type="entry name" value="mRING-HC-C4C4_CNOT4"/>
    <property type="match status" value="1"/>
</dbReference>
<proteinExistence type="predicted"/>
<feature type="domain" description="RRM" evidence="5">
    <location>
        <begin position="109"/>
        <end position="195"/>
    </location>
</feature>
<keyword evidence="1" id="KW-0479">Metal-binding</keyword>
<dbReference type="InterPro" id="IPR034261">
    <property type="entry name" value="CNOT4_RRM"/>
</dbReference>
<dbReference type="CDD" id="cd12438">
    <property type="entry name" value="RRM_CNOT4"/>
    <property type="match status" value="1"/>
</dbReference>